<dbReference type="Proteomes" id="UP000219440">
    <property type="component" value="Unassembled WGS sequence"/>
</dbReference>
<sequence length="49" mass="5338">MSPARDWIAPTCLRSVEPNAVDTAIPHSAMNDPRLSLIAKGIYALPLTY</sequence>
<organism evidence="1 2">
    <name type="scientific">Salinibacterium xinjiangense</name>
    <dbReference type="NCBI Taxonomy" id="386302"/>
    <lineage>
        <taxon>Bacteria</taxon>
        <taxon>Bacillati</taxon>
        <taxon>Actinomycetota</taxon>
        <taxon>Actinomycetes</taxon>
        <taxon>Micrococcales</taxon>
        <taxon>Microbacteriaceae</taxon>
        <taxon>Salinibacterium</taxon>
    </lineage>
</organism>
<dbReference type="EMBL" id="OCST01000001">
    <property type="protein sequence ID" value="SOE50150.1"/>
    <property type="molecule type" value="Genomic_DNA"/>
</dbReference>
<evidence type="ECO:0000313" key="2">
    <source>
        <dbReference type="Proteomes" id="UP000219440"/>
    </source>
</evidence>
<name>A0A2C8YIE2_9MICO</name>
<proteinExistence type="predicted"/>
<dbReference type="AlphaFoldDB" id="A0A2C8YIE2"/>
<reference evidence="1 2" key="1">
    <citation type="submission" date="2017-09" db="EMBL/GenBank/DDBJ databases">
        <authorList>
            <person name="Ehlers B."/>
            <person name="Leendertz F.H."/>
        </authorList>
    </citation>
    <scope>NUCLEOTIDE SEQUENCE [LARGE SCALE GENOMIC DNA]</scope>
    <source>
        <strain evidence="1 2">CGMCC 1.05381</strain>
    </source>
</reference>
<protein>
    <submittedName>
        <fullName evidence="1">Uncharacterized protein</fullName>
    </submittedName>
</protein>
<accession>A0A2C8YIE2</accession>
<evidence type="ECO:0000313" key="1">
    <source>
        <dbReference type="EMBL" id="SOE50150.1"/>
    </source>
</evidence>
<keyword evidence="2" id="KW-1185">Reference proteome</keyword>
<gene>
    <name evidence="1" type="ORF">SAMN06296378_0352</name>
</gene>